<evidence type="ECO:0000313" key="11">
    <source>
        <dbReference type="Proteomes" id="UP000196594"/>
    </source>
</evidence>
<keyword evidence="11" id="KW-1185">Reference proteome</keyword>
<gene>
    <name evidence="10" type="ORF">CBM15_00490</name>
</gene>
<keyword evidence="3" id="KW-1003">Cell membrane</keyword>
<dbReference type="EMBL" id="NHNT01000001">
    <property type="protein sequence ID" value="OUZ40367.1"/>
    <property type="molecule type" value="Genomic_DNA"/>
</dbReference>
<dbReference type="RefSeq" id="WP_087615343.1">
    <property type="nucleotide sequence ID" value="NZ_JAFBEY010000002.1"/>
</dbReference>
<evidence type="ECO:0000259" key="9">
    <source>
        <dbReference type="Pfam" id="PF13807"/>
    </source>
</evidence>
<evidence type="ECO:0000256" key="4">
    <source>
        <dbReference type="ARBA" id="ARBA00022692"/>
    </source>
</evidence>
<dbReference type="InterPro" id="IPR003856">
    <property type="entry name" value="LPS_length_determ_N"/>
</dbReference>
<dbReference type="Pfam" id="PF02706">
    <property type="entry name" value="Wzz"/>
    <property type="match status" value="1"/>
</dbReference>
<evidence type="ECO:0000259" key="8">
    <source>
        <dbReference type="Pfam" id="PF02706"/>
    </source>
</evidence>
<comment type="similarity">
    <text evidence="2">Belongs to the CpsC/CapA family.</text>
</comment>
<sequence>MGETISLQEIIKIIKKRLVLIIALTVIGCAVAAGISFYAITPIYEAQTQLLVNQKGNADQVYSMQSTDTDLRLINTYQVIITSPVILTPVLESLDLDLTTGQLAEKISVSSKTGSKVVNIRVEDPIPGRAVDISNTVAEVFKENIPKLMSMDNISILSSAKLSENPSPVKPNKLMNIAIGAVIGVMLGIGLTFLVEFLDMSIKSERDVEDYLELPVIGMVDLIKEENQKRFSLNPRKARRG</sequence>
<dbReference type="PANTHER" id="PTHR32309:SF13">
    <property type="entry name" value="FERRIC ENTEROBACTIN TRANSPORT PROTEIN FEPE"/>
    <property type="match status" value="1"/>
</dbReference>
<organism evidence="10 11">
    <name type="scientific">Solibacillus kalamii</name>
    <dbReference type="NCBI Taxonomy" id="1748298"/>
    <lineage>
        <taxon>Bacteria</taxon>
        <taxon>Bacillati</taxon>
        <taxon>Bacillota</taxon>
        <taxon>Bacilli</taxon>
        <taxon>Bacillales</taxon>
        <taxon>Caryophanaceae</taxon>
        <taxon>Solibacillus</taxon>
    </lineage>
</organism>
<name>A0ABX3ZL77_9BACL</name>
<feature type="transmembrane region" description="Helical" evidence="7">
    <location>
        <begin position="174"/>
        <end position="198"/>
    </location>
</feature>
<keyword evidence="4 7" id="KW-0812">Transmembrane</keyword>
<keyword evidence="6 7" id="KW-0472">Membrane</keyword>
<evidence type="ECO:0000256" key="7">
    <source>
        <dbReference type="SAM" id="Phobius"/>
    </source>
</evidence>
<dbReference type="InterPro" id="IPR032807">
    <property type="entry name" value="GNVR"/>
</dbReference>
<evidence type="ECO:0000256" key="3">
    <source>
        <dbReference type="ARBA" id="ARBA00022475"/>
    </source>
</evidence>
<evidence type="ECO:0000256" key="2">
    <source>
        <dbReference type="ARBA" id="ARBA00006683"/>
    </source>
</evidence>
<evidence type="ECO:0000256" key="1">
    <source>
        <dbReference type="ARBA" id="ARBA00004651"/>
    </source>
</evidence>
<accession>A0ABX3ZL77</accession>
<evidence type="ECO:0000313" key="10">
    <source>
        <dbReference type="EMBL" id="OUZ40367.1"/>
    </source>
</evidence>
<feature type="transmembrane region" description="Helical" evidence="7">
    <location>
        <begin position="18"/>
        <end position="40"/>
    </location>
</feature>
<dbReference type="Proteomes" id="UP000196594">
    <property type="component" value="Unassembled WGS sequence"/>
</dbReference>
<feature type="domain" description="Polysaccharide chain length determinant N-terminal" evidence="8">
    <location>
        <begin position="3"/>
        <end position="93"/>
    </location>
</feature>
<evidence type="ECO:0000256" key="6">
    <source>
        <dbReference type="ARBA" id="ARBA00023136"/>
    </source>
</evidence>
<comment type="subcellular location">
    <subcellularLocation>
        <location evidence="1">Cell membrane</location>
        <topology evidence="1">Multi-pass membrane protein</topology>
    </subcellularLocation>
</comment>
<comment type="caution">
    <text evidence="10">The sequence shown here is derived from an EMBL/GenBank/DDBJ whole genome shotgun (WGS) entry which is preliminary data.</text>
</comment>
<dbReference type="PANTHER" id="PTHR32309">
    <property type="entry name" value="TYROSINE-PROTEIN KINASE"/>
    <property type="match status" value="1"/>
</dbReference>
<keyword evidence="5 7" id="KW-1133">Transmembrane helix</keyword>
<proteinExistence type="inferred from homology"/>
<dbReference type="Pfam" id="PF13807">
    <property type="entry name" value="GNVR"/>
    <property type="match status" value="1"/>
</dbReference>
<dbReference type="InterPro" id="IPR050445">
    <property type="entry name" value="Bact_polysacc_biosynth/exp"/>
</dbReference>
<evidence type="ECO:0000256" key="5">
    <source>
        <dbReference type="ARBA" id="ARBA00022989"/>
    </source>
</evidence>
<protein>
    <submittedName>
        <fullName evidence="10">Capsular biosynthesis protein</fullName>
    </submittedName>
</protein>
<feature type="domain" description="Tyrosine-protein kinase G-rich" evidence="9">
    <location>
        <begin position="143"/>
        <end position="194"/>
    </location>
</feature>
<reference evidence="10 11" key="1">
    <citation type="journal article" date="2017" name="Int. J. Syst. Evol. Microbiol.">
        <title>Solibacillus kalamii sp. nov., isolated from a high-efficiency particulate arrestance filter system used in the International Space Station.</title>
        <authorList>
            <person name="Checinska Sielaff A."/>
            <person name="Kumar R.M."/>
            <person name="Pal D."/>
            <person name="Mayilraj S."/>
            <person name="Venkateswaran K."/>
        </authorList>
    </citation>
    <scope>NUCLEOTIDE SEQUENCE [LARGE SCALE GENOMIC DNA]</scope>
    <source>
        <strain evidence="10 11">ISSFR-015</strain>
    </source>
</reference>